<reference evidence="2 3" key="1">
    <citation type="journal article" date="2016" name="Nat. Commun.">
        <title>Thousands of microbial genomes shed light on interconnected biogeochemical processes in an aquifer system.</title>
        <authorList>
            <person name="Anantharaman K."/>
            <person name="Brown C.T."/>
            <person name="Hug L.A."/>
            <person name="Sharon I."/>
            <person name="Castelle C.J."/>
            <person name="Probst A.J."/>
            <person name="Thomas B.C."/>
            <person name="Singh A."/>
            <person name="Wilkins M.J."/>
            <person name="Karaoz U."/>
            <person name="Brodie E.L."/>
            <person name="Williams K.H."/>
            <person name="Hubbard S.S."/>
            <person name="Banfield J.F."/>
        </authorList>
    </citation>
    <scope>NUCLEOTIDE SEQUENCE [LARGE SCALE GENOMIC DNA]</scope>
</reference>
<dbReference type="PANTHER" id="PTHR34322:SF2">
    <property type="entry name" value="TRANSPOSASE IS200-LIKE DOMAIN-CONTAINING PROTEIN"/>
    <property type="match status" value="1"/>
</dbReference>
<dbReference type="Proteomes" id="UP000176850">
    <property type="component" value="Unassembled WGS sequence"/>
</dbReference>
<dbReference type="InterPro" id="IPR036515">
    <property type="entry name" value="Transposase_17_sf"/>
</dbReference>
<dbReference type="EMBL" id="MFZH01000042">
    <property type="protein sequence ID" value="OGK17573.1"/>
    <property type="molecule type" value="Genomic_DNA"/>
</dbReference>
<feature type="domain" description="Transposase IS200-like" evidence="1">
    <location>
        <begin position="9"/>
        <end position="153"/>
    </location>
</feature>
<dbReference type="SUPFAM" id="SSF143422">
    <property type="entry name" value="Transposase IS200-like"/>
    <property type="match status" value="1"/>
</dbReference>
<sequence>MPGRKTPLVTGSTYHIFNRGVAKMPTFTDGSEYERAIELVKYYRFENPPLKYSILVSLPRFDQNSIISSMKKNNQPLVRIISFVLMPNHFHFTLTQLVEGGISKFMSNFTNSFTRYVNTKKKRPGPLFQGTFKSVLIDTEEQLLHLSRYQHLNPFTNGVVDSFDDLINYPYSSLPHYLGIEYDDFVDTSSVLSSFKKSNGYRKFIENQKNYQRKLARIKKIFLD</sequence>
<accession>A0A1F7GFC2</accession>
<evidence type="ECO:0000313" key="3">
    <source>
        <dbReference type="Proteomes" id="UP000176850"/>
    </source>
</evidence>
<protein>
    <recommendedName>
        <fullName evidence="1">Transposase IS200-like domain-containing protein</fullName>
    </recommendedName>
</protein>
<dbReference type="SMART" id="SM01321">
    <property type="entry name" value="Y1_Tnp"/>
    <property type="match status" value="1"/>
</dbReference>
<dbReference type="GO" id="GO:0004803">
    <property type="term" value="F:transposase activity"/>
    <property type="evidence" value="ECO:0007669"/>
    <property type="project" value="InterPro"/>
</dbReference>
<evidence type="ECO:0000313" key="2">
    <source>
        <dbReference type="EMBL" id="OGK17573.1"/>
    </source>
</evidence>
<dbReference type="GO" id="GO:0006313">
    <property type="term" value="P:DNA transposition"/>
    <property type="evidence" value="ECO:0007669"/>
    <property type="project" value="InterPro"/>
</dbReference>
<name>A0A1F7GFC2_9BACT</name>
<organism evidence="2 3">
    <name type="scientific">Candidatus Roizmanbacteria bacterium RIFCSPHIGHO2_01_FULL_39_24</name>
    <dbReference type="NCBI Taxonomy" id="1802032"/>
    <lineage>
        <taxon>Bacteria</taxon>
        <taxon>Candidatus Roizmaniibacteriota</taxon>
    </lineage>
</organism>
<gene>
    <name evidence="2" type="ORF">A2799_00930</name>
</gene>
<comment type="caution">
    <text evidence="2">The sequence shown here is derived from an EMBL/GenBank/DDBJ whole genome shotgun (WGS) entry which is preliminary data.</text>
</comment>
<evidence type="ECO:0000259" key="1">
    <source>
        <dbReference type="SMART" id="SM01321"/>
    </source>
</evidence>
<dbReference type="GO" id="GO:0003677">
    <property type="term" value="F:DNA binding"/>
    <property type="evidence" value="ECO:0007669"/>
    <property type="project" value="InterPro"/>
</dbReference>
<dbReference type="Gene3D" id="3.30.70.1290">
    <property type="entry name" value="Transposase IS200-like"/>
    <property type="match status" value="1"/>
</dbReference>
<dbReference type="InterPro" id="IPR002686">
    <property type="entry name" value="Transposase_17"/>
</dbReference>
<dbReference type="AlphaFoldDB" id="A0A1F7GFC2"/>
<proteinExistence type="predicted"/>
<dbReference type="PANTHER" id="PTHR34322">
    <property type="entry name" value="TRANSPOSASE, Y1_TNP DOMAIN-CONTAINING"/>
    <property type="match status" value="1"/>
</dbReference>